<sequence>MPKRHRDRLRVPESHTVYVCPMGCGRRHALRLIKNGMYDDCSFCFISNADVASGNYEQQLPEIIANLVDRLSEKPRVVTLAFNCIDDFLGTDAQALMETLRGKNPDIRFSVTHINPVAENTAKKALGMQSGVYDLLEASTRQDCGITLVGRFNSLPSTSEFCEALRSWGVSDIRSVCECKTYAQYEDLAASSLLLGFNWTGKHQCVVLEKRLLRPVALWETSYDPGFISANYDGLYEAWRESLPSPERNGLPVVDIWEPSGRLAQERERAVASLEAARQAVGKRPIVIDSLATFAPYATAQTLADAGFKVAATLVLHGKDKQERQRQRLARTHPEISQITSAVESCDYSWDKLVNAIAIGSDAASNMPQASCVDMFHDEGFFGFDGVTRFARLLAEAASACPGDSVRC</sequence>
<evidence type="ECO:0000259" key="1">
    <source>
        <dbReference type="Pfam" id="PF00148"/>
    </source>
</evidence>
<feature type="domain" description="Nitrogenase/oxidoreductase component 1" evidence="1">
    <location>
        <begin position="12"/>
        <end position="396"/>
    </location>
</feature>
<dbReference type="KEGG" id="bwa:HLV38_02200"/>
<dbReference type="Proteomes" id="UP000503297">
    <property type="component" value="Chromosome"/>
</dbReference>
<organism evidence="2 3">
    <name type="scientific">Berryella wangjianweii</name>
    <dbReference type="NCBI Taxonomy" id="2734634"/>
    <lineage>
        <taxon>Bacteria</taxon>
        <taxon>Bacillati</taxon>
        <taxon>Actinomycetota</taxon>
        <taxon>Coriobacteriia</taxon>
        <taxon>Eggerthellales</taxon>
        <taxon>Eggerthellaceae</taxon>
        <taxon>Berryella</taxon>
    </lineage>
</organism>
<dbReference type="AlphaFoldDB" id="A0A6M8J881"/>
<evidence type="ECO:0000313" key="3">
    <source>
        <dbReference type="Proteomes" id="UP000503297"/>
    </source>
</evidence>
<dbReference type="EMBL" id="CP053716">
    <property type="protein sequence ID" value="QKF07072.1"/>
    <property type="molecule type" value="Genomic_DNA"/>
</dbReference>
<name>A0A6M8J881_9ACTN</name>
<dbReference type="InterPro" id="IPR000510">
    <property type="entry name" value="Nase/OxRdtase_comp1"/>
</dbReference>
<keyword evidence="3" id="KW-1185">Reference proteome</keyword>
<dbReference type="Gene3D" id="3.40.50.1980">
    <property type="entry name" value="Nitrogenase molybdenum iron protein domain"/>
    <property type="match status" value="1"/>
</dbReference>
<dbReference type="PROSITE" id="PS00626">
    <property type="entry name" value="RCC1_2"/>
    <property type="match status" value="1"/>
</dbReference>
<reference evidence="3" key="1">
    <citation type="submission" date="2020-05" db="EMBL/GenBank/DDBJ databases">
        <title>Novel species in genus Nocardioides.</title>
        <authorList>
            <person name="Zhang G."/>
        </authorList>
    </citation>
    <scope>NUCLEOTIDE SEQUENCE [LARGE SCALE GENOMIC DNA]</scope>
    <source>
        <strain evidence="3">zg-1050</strain>
    </source>
</reference>
<evidence type="ECO:0000313" key="2">
    <source>
        <dbReference type="EMBL" id="QKF07072.1"/>
    </source>
</evidence>
<dbReference type="RefSeq" id="WP_173163917.1">
    <property type="nucleotide sequence ID" value="NZ_CP053716.1"/>
</dbReference>
<dbReference type="Pfam" id="PF00148">
    <property type="entry name" value="Oxidored_nitro"/>
    <property type="match status" value="1"/>
</dbReference>
<dbReference type="SUPFAM" id="SSF53807">
    <property type="entry name" value="Helical backbone' metal receptor"/>
    <property type="match status" value="1"/>
</dbReference>
<protein>
    <recommendedName>
        <fullName evidence="1">Nitrogenase/oxidoreductase component 1 domain-containing protein</fullName>
    </recommendedName>
</protein>
<proteinExistence type="predicted"/>
<accession>A0A6M8J881</accession>
<dbReference type="GO" id="GO:0016491">
    <property type="term" value="F:oxidoreductase activity"/>
    <property type="evidence" value="ECO:0007669"/>
    <property type="project" value="InterPro"/>
</dbReference>
<gene>
    <name evidence="2" type="ORF">HLV38_02200</name>
</gene>
<dbReference type="InterPro" id="IPR000408">
    <property type="entry name" value="Reg_chr_condens"/>
</dbReference>